<evidence type="ECO:0000313" key="2">
    <source>
        <dbReference type="EMBL" id="KAF3075805.1"/>
    </source>
</evidence>
<sequence length="72" mass="7339">MLPSSIDCSPTRACFALPMNPGASAAASGPSEAPRSPPAAAPSLARAVRLERQPRLASPPITTVALRPALSY</sequence>
<comment type="caution">
    <text evidence="2">The sequence shown here is derived from an EMBL/GenBank/DDBJ whole genome shotgun (WGS) entry which is preliminary data.</text>
</comment>
<gene>
    <name evidence="2" type="ORF">CFAM422_002169</name>
</gene>
<keyword evidence="3" id="KW-1185">Reference proteome</keyword>
<dbReference type="AlphaFoldDB" id="A0A9P4XNG6"/>
<dbReference type="EMBL" id="QLNT01000003">
    <property type="protein sequence ID" value="KAF3075805.1"/>
    <property type="molecule type" value="Genomic_DNA"/>
</dbReference>
<protein>
    <submittedName>
        <fullName evidence="2">Uncharacterized protein</fullName>
    </submittedName>
</protein>
<evidence type="ECO:0000313" key="3">
    <source>
        <dbReference type="Proteomes" id="UP000801864"/>
    </source>
</evidence>
<organism evidence="2 3">
    <name type="scientific">Trichoderma lentiforme</name>
    <dbReference type="NCBI Taxonomy" id="1567552"/>
    <lineage>
        <taxon>Eukaryota</taxon>
        <taxon>Fungi</taxon>
        <taxon>Dikarya</taxon>
        <taxon>Ascomycota</taxon>
        <taxon>Pezizomycotina</taxon>
        <taxon>Sordariomycetes</taxon>
        <taxon>Hypocreomycetidae</taxon>
        <taxon>Hypocreales</taxon>
        <taxon>Hypocreaceae</taxon>
        <taxon>Trichoderma</taxon>
    </lineage>
</organism>
<name>A0A9P4XNG6_9HYPO</name>
<proteinExistence type="predicted"/>
<feature type="compositionally biased region" description="Low complexity" evidence="1">
    <location>
        <begin position="21"/>
        <end position="34"/>
    </location>
</feature>
<accession>A0A9P4XNG6</accession>
<dbReference type="Proteomes" id="UP000801864">
    <property type="component" value="Unassembled WGS sequence"/>
</dbReference>
<feature type="region of interest" description="Disordered" evidence="1">
    <location>
        <begin position="19"/>
        <end position="43"/>
    </location>
</feature>
<reference evidence="2 3" key="1">
    <citation type="submission" date="2018-06" db="EMBL/GenBank/DDBJ databases">
        <title>Genome analysis of cellulolytic fungus Trichoderma lentiforme CFAM-422.</title>
        <authorList>
            <person name="Steindorff A.S."/>
            <person name="Formighieri E.F."/>
            <person name="Midorikawa G.E.O."/>
            <person name="Tamietti M.S."/>
            <person name="Ramos E.Z."/>
            <person name="Silva A.S."/>
            <person name="Bon E.P.S."/>
            <person name="Mendes T.D."/>
            <person name="Damaso M.C.T."/>
            <person name="Favaro L.C.L."/>
        </authorList>
    </citation>
    <scope>NUCLEOTIDE SEQUENCE [LARGE SCALE GENOMIC DNA]</scope>
    <source>
        <strain evidence="2 3">CFAM-422</strain>
    </source>
</reference>
<evidence type="ECO:0000256" key="1">
    <source>
        <dbReference type="SAM" id="MobiDB-lite"/>
    </source>
</evidence>